<sequence length="207" mass="24345">MQKRIGLKKWLLILAAAIVLVAGGLSARRAYEQNQLEQRLKAEETYMFQDTYMFCKDDAAGNEIYAYYMVCEPVDDKAELVEKLERLMEQKEVIEGARDYYRVKFGDKYGYDALRISVEFYKPSKKFPIGWQPLEAYSMLDYPEMSENLLVSVNVPWDSDSVDEHAYYFWWMSEPDNLMTFDVYSRETKEDGSFVLIPEVRETKEDA</sequence>
<organism evidence="1">
    <name type="scientific">bioreactor metagenome</name>
    <dbReference type="NCBI Taxonomy" id="1076179"/>
    <lineage>
        <taxon>unclassified sequences</taxon>
        <taxon>metagenomes</taxon>
        <taxon>ecological metagenomes</taxon>
    </lineage>
</organism>
<comment type="caution">
    <text evidence="1">The sequence shown here is derived from an EMBL/GenBank/DDBJ whole genome shotgun (WGS) entry which is preliminary data.</text>
</comment>
<name>A0A644ZLP0_9ZZZZ</name>
<evidence type="ECO:0000313" key="1">
    <source>
        <dbReference type="EMBL" id="MPM38664.1"/>
    </source>
</evidence>
<proteinExistence type="predicted"/>
<dbReference type="EMBL" id="VSSQ01008360">
    <property type="protein sequence ID" value="MPM38664.1"/>
    <property type="molecule type" value="Genomic_DNA"/>
</dbReference>
<reference evidence="1" key="1">
    <citation type="submission" date="2019-08" db="EMBL/GenBank/DDBJ databases">
        <authorList>
            <person name="Kucharzyk K."/>
            <person name="Murdoch R.W."/>
            <person name="Higgins S."/>
            <person name="Loffler F."/>
        </authorList>
    </citation>
    <scope>NUCLEOTIDE SEQUENCE</scope>
</reference>
<dbReference type="AlphaFoldDB" id="A0A644ZLP0"/>
<accession>A0A644ZLP0</accession>
<gene>
    <name evidence="1" type="ORF">SDC9_85294</name>
</gene>
<protein>
    <submittedName>
        <fullName evidence="1">Uncharacterized protein</fullName>
    </submittedName>
</protein>